<dbReference type="Gene3D" id="3.30.2010.10">
    <property type="entry name" value="Metalloproteases ('zincins'), catalytic domain"/>
    <property type="match status" value="1"/>
</dbReference>
<feature type="transmembrane region" description="Helical" evidence="7">
    <location>
        <begin position="99"/>
        <end position="120"/>
    </location>
</feature>
<evidence type="ECO:0000256" key="1">
    <source>
        <dbReference type="ARBA" id="ARBA00022670"/>
    </source>
</evidence>
<feature type="transmembrane region" description="Helical" evidence="7">
    <location>
        <begin position="61"/>
        <end position="87"/>
    </location>
</feature>
<keyword evidence="7" id="KW-1133">Transmembrane helix</keyword>
<dbReference type="CDD" id="cd07343">
    <property type="entry name" value="M48A_Zmpste24p_like"/>
    <property type="match status" value="1"/>
</dbReference>
<dbReference type="Pfam" id="PF16491">
    <property type="entry name" value="Peptidase_M48_N"/>
    <property type="match status" value="1"/>
</dbReference>
<feature type="domain" description="Peptidase M48" evidence="8">
    <location>
        <begin position="206"/>
        <end position="413"/>
    </location>
</feature>
<accession>A0ABW3URZ2</accession>
<proteinExistence type="inferred from homology"/>
<feature type="transmembrane region" description="Helical" evidence="7">
    <location>
        <begin position="286"/>
        <end position="308"/>
    </location>
</feature>
<keyword evidence="11" id="KW-1185">Reference proteome</keyword>
<keyword evidence="7" id="KW-0472">Membrane</keyword>
<evidence type="ECO:0000313" key="11">
    <source>
        <dbReference type="Proteomes" id="UP001597180"/>
    </source>
</evidence>
<evidence type="ECO:0000256" key="3">
    <source>
        <dbReference type="ARBA" id="ARBA00022801"/>
    </source>
</evidence>
<feature type="domain" description="CAAX prenyl protease 1 N-terminal" evidence="9">
    <location>
        <begin position="65"/>
        <end position="202"/>
    </location>
</feature>
<evidence type="ECO:0000256" key="6">
    <source>
        <dbReference type="RuleBase" id="RU003983"/>
    </source>
</evidence>
<keyword evidence="7" id="KW-0812">Transmembrane</keyword>
<sequence>MKRGLIGLVILIVYCAAVSYYFLHQPEAYVPEALRGGPADPGTFMTDEQIRSIHRLSTIGYLSYFISTPVMWGILFLLLTLGISAWLRRRSEGLFRWSLLQMAVYLLMLQLLLELIQFPLSYYLHQLDRSYGLTNQSFGAWMLDLGKSFGVNLIVSIPMYWLLYWVINKSPRRWWLIGWAASIPLTLFFTFIQPVVMEPIFNDFKPLQNQELKQQILDEARQANIPADQVYQVDKSRQTNTLNAYVSGIGATTRIVLWDTTLQKLKPDEILFIMAHEMGHYVKKHVLWGTLWGIVESFIGFWLVYRLWNWIHQRWGPTLRLRGLSDIAGLPILLLVVSVLTFAASPIDNAISRMQEHSADEYAIQLRMNPDEGIRAYQHLAANSLSDVNPPPLVQFFVGSHPTLAQRIDFVQHYAGEGKVK</sequence>
<feature type="transmembrane region" description="Helical" evidence="7">
    <location>
        <begin position="328"/>
        <end position="347"/>
    </location>
</feature>
<dbReference type="Proteomes" id="UP001597180">
    <property type="component" value="Unassembled WGS sequence"/>
</dbReference>
<comment type="similarity">
    <text evidence="6">Belongs to the peptidase M48 family.</text>
</comment>
<evidence type="ECO:0000256" key="2">
    <source>
        <dbReference type="ARBA" id="ARBA00022723"/>
    </source>
</evidence>
<evidence type="ECO:0000256" key="5">
    <source>
        <dbReference type="ARBA" id="ARBA00023049"/>
    </source>
</evidence>
<organism evidence="10 11">
    <name type="scientific">Paenibacillus vulneris</name>
    <dbReference type="NCBI Taxonomy" id="1133364"/>
    <lineage>
        <taxon>Bacteria</taxon>
        <taxon>Bacillati</taxon>
        <taxon>Bacillota</taxon>
        <taxon>Bacilli</taxon>
        <taxon>Bacillales</taxon>
        <taxon>Paenibacillaceae</taxon>
        <taxon>Paenibacillus</taxon>
    </lineage>
</organism>
<dbReference type="InterPro" id="IPR027057">
    <property type="entry name" value="CAXX_Prtase_1"/>
</dbReference>
<keyword evidence="4 6" id="KW-0862">Zinc</keyword>
<dbReference type="InterPro" id="IPR032456">
    <property type="entry name" value="Peptidase_M48_N"/>
</dbReference>
<keyword evidence="2" id="KW-0479">Metal-binding</keyword>
<evidence type="ECO:0000259" key="9">
    <source>
        <dbReference type="Pfam" id="PF16491"/>
    </source>
</evidence>
<keyword evidence="3 6" id="KW-0378">Hydrolase</keyword>
<comment type="cofactor">
    <cofactor evidence="6">
        <name>Zn(2+)</name>
        <dbReference type="ChEBI" id="CHEBI:29105"/>
    </cofactor>
    <text evidence="6">Binds 1 zinc ion per subunit.</text>
</comment>
<protein>
    <submittedName>
        <fullName evidence="10">M48 family metallopeptidase</fullName>
    </submittedName>
</protein>
<name>A0ABW3URZ2_9BACL</name>
<feature type="transmembrane region" description="Helical" evidence="7">
    <location>
        <begin position="149"/>
        <end position="167"/>
    </location>
</feature>
<keyword evidence="5 6" id="KW-0482">Metalloprotease</keyword>
<dbReference type="PANTHER" id="PTHR10120">
    <property type="entry name" value="CAAX PRENYL PROTEASE 1"/>
    <property type="match status" value="1"/>
</dbReference>
<reference evidence="11" key="1">
    <citation type="journal article" date="2019" name="Int. J. Syst. Evol. Microbiol.">
        <title>The Global Catalogue of Microorganisms (GCM) 10K type strain sequencing project: providing services to taxonomists for standard genome sequencing and annotation.</title>
        <authorList>
            <consortium name="The Broad Institute Genomics Platform"/>
            <consortium name="The Broad Institute Genome Sequencing Center for Infectious Disease"/>
            <person name="Wu L."/>
            <person name="Ma J."/>
        </authorList>
    </citation>
    <scope>NUCLEOTIDE SEQUENCE [LARGE SCALE GENOMIC DNA]</scope>
    <source>
        <strain evidence="11">CCUG 53270</strain>
    </source>
</reference>
<feature type="transmembrane region" description="Helical" evidence="7">
    <location>
        <begin position="174"/>
        <end position="196"/>
    </location>
</feature>
<dbReference type="EMBL" id="JBHTLU010000035">
    <property type="protein sequence ID" value="MFD1223550.1"/>
    <property type="molecule type" value="Genomic_DNA"/>
</dbReference>
<evidence type="ECO:0000256" key="4">
    <source>
        <dbReference type="ARBA" id="ARBA00022833"/>
    </source>
</evidence>
<comment type="caution">
    <text evidence="10">The sequence shown here is derived from an EMBL/GenBank/DDBJ whole genome shotgun (WGS) entry which is preliminary data.</text>
</comment>
<gene>
    <name evidence="10" type="ORF">ACFQ4B_25855</name>
</gene>
<evidence type="ECO:0000313" key="10">
    <source>
        <dbReference type="EMBL" id="MFD1223550.1"/>
    </source>
</evidence>
<feature type="transmembrane region" description="Helical" evidence="7">
    <location>
        <begin position="5"/>
        <end position="23"/>
    </location>
</feature>
<evidence type="ECO:0000256" key="7">
    <source>
        <dbReference type="SAM" id="Phobius"/>
    </source>
</evidence>
<dbReference type="Pfam" id="PF01435">
    <property type="entry name" value="Peptidase_M48"/>
    <property type="match status" value="1"/>
</dbReference>
<dbReference type="InterPro" id="IPR001915">
    <property type="entry name" value="Peptidase_M48"/>
</dbReference>
<keyword evidence="1 6" id="KW-0645">Protease</keyword>
<dbReference type="RefSeq" id="WP_345590776.1">
    <property type="nucleotide sequence ID" value="NZ_BAABJG010000024.1"/>
</dbReference>
<evidence type="ECO:0000259" key="8">
    <source>
        <dbReference type="Pfam" id="PF01435"/>
    </source>
</evidence>